<dbReference type="SUPFAM" id="SSF49373">
    <property type="entry name" value="Invasin/intimin cell-adhesion fragments"/>
    <property type="match status" value="1"/>
</dbReference>
<dbReference type="Pfam" id="PF13519">
    <property type="entry name" value="VWA_2"/>
    <property type="match status" value="1"/>
</dbReference>
<dbReference type="CDD" id="cd00198">
    <property type="entry name" value="vWFA"/>
    <property type="match status" value="1"/>
</dbReference>
<dbReference type="InterPro" id="IPR002035">
    <property type="entry name" value="VWF_A"/>
</dbReference>
<name>W7KND2_CYTFI</name>
<proteinExistence type="predicted"/>
<evidence type="ECO:0000256" key="2">
    <source>
        <dbReference type="SAM" id="SignalP"/>
    </source>
</evidence>
<dbReference type="eggNOG" id="COG2304">
    <property type="taxonomic scope" value="Bacteria"/>
</dbReference>
<dbReference type="PATRIC" id="fig|1307436.3.peg.4530"/>
<evidence type="ECO:0000256" key="1">
    <source>
        <dbReference type="SAM" id="MobiDB-lite"/>
    </source>
</evidence>
<keyword evidence="2" id="KW-0732">Signal</keyword>
<feature type="signal peptide" evidence="2">
    <location>
        <begin position="1"/>
        <end position="25"/>
    </location>
</feature>
<dbReference type="Gene3D" id="2.60.40.1080">
    <property type="match status" value="1"/>
</dbReference>
<feature type="domain" description="VWFA" evidence="3">
    <location>
        <begin position="75"/>
        <end position="333"/>
    </location>
</feature>
<dbReference type="PANTHER" id="PTHR10338">
    <property type="entry name" value="INTER-ALPHA-TRYPSIN INHIBITOR HEAVY CHAIN FAMILY MEMBER"/>
    <property type="match status" value="1"/>
</dbReference>
<dbReference type="Gene3D" id="3.40.50.410">
    <property type="entry name" value="von Willebrand factor, type A domain"/>
    <property type="match status" value="1"/>
</dbReference>
<protein>
    <recommendedName>
        <fullName evidence="3">VWFA domain-containing protein</fullName>
    </recommendedName>
</protein>
<comment type="caution">
    <text evidence="4">The sequence shown here is derived from an EMBL/GenBank/DDBJ whole genome shotgun (WGS) entry which is preliminary data.</text>
</comment>
<dbReference type="EMBL" id="APVL01000023">
    <property type="protein sequence ID" value="EWG09020.1"/>
    <property type="molecule type" value="Genomic_DNA"/>
</dbReference>
<dbReference type="InterPro" id="IPR050934">
    <property type="entry name" value="ITIH"/>
</dbReference>
<gene>
    <name evidence="4" type="ORF">PBF_21228</name>
</gene>
<dbReference type="RefSeq" id="WP_051488969.1">
    <property type="nucleotide sequence ID" value="NZ_APVL01000023.1"/>
</dbReference>
<evidence type="ECO:0000313" key="5">
    <source>
        <dbReference type="Proteomes" id="UP000019270"/>
    </source>
</evidence>
<dbReference type="InterPro" id="IPR036465">
    <property type="entry name" value="vWFA_dom_sf"/>
</dbReference>
<reference evidence="5" key="1">
    <citation type="submission" date="2013-03" db="EMBL/GenBank/DDBJ databases">
        <title>Draft genome sequence of Bacillus firmus DS1.</title>
        <authorList>
            <person name="Peng D."/>
            <person name="Zhu L."/>
            <person name="Sun M."/>
        </authorList>
    </citation>
    <scope>NUCLEOTIDE SEQUENCE [LARGE SCALE GENOMIC DNA]</scope>
    <source>
        <strain evidence="5">DS1</strain>
    </source>
</reference>
<feature type="chain" id="PRO_5004895430" description="VWFA domain-containing protein" evidence="2">
    <location>
        <begin position="26"/>
        <end position="955"/>
    </location>
</feature>
<evidence type="ECO:0000259" key="3">
    <source>
        <dbReference type="PROSITE" id="PS50234"/>
    </source>
</evidence>
<accession>W7KND2</accession>
<feature type="region of interest" description="Disordered" evidence="1">
    <location>
        <begin position="923"/>
        <end position="955"/>
    </location>
</feature>
<dbReference type="SMART" id="SM00327">
    <property type="entry name" value="VWA"/>
    <property type="match status" value="1"/>
</dbReference>
<dbReference type="SUPFAM" id="SSF53300">
    <property type="entry name" value="vWA-like"/>
    <property type="match status" value="1"/>
</dbReference>
<evidence type="ECO:0000313" key="4">
    <source>
        <dbReference type="EMBL" id="EWG09020.1"/>
    </source>
</evidence>
<dbReference type="PROSITE" id="PS50234">
    <property type="entry name" value="VWFA"/>
    <property type="match status" value="1"/>
</dbReference>
<dbReference type="AlphaFoldDB" id="W7KND2"/>
<dbReference type="Proteomes" id="UP000019270">
    <property type="component" value="Unassembled WGS sequence"/>
</dbReference>
<dbReference type="InterPro" id="IPR008964">
    <property type="entry name" value="Invasin/intimin_cell_adhesion"/>
</dbReference>
<sequence>MAKKILLSLLTALIICSLSVESSMASGLNDAKLNFTVQPSQNIIVKPAGKPAAANLDFRVKQSGTASDSNREPMDVVFIMDISGSMNDAGKLDSAKTAMKNALDHFLETANSKDRYYLIPFNKKISEQEGFFYPTGNALNDLGMIKEKVRTLSAINGTNYKDPIKKAEELLKGGNTNNNIIFLTDGVPTFSESVKKRTFNKVVDEECSWWGLNCRYIYKSVTENVTYTEELLTARDWYGNSYFVADEYFKDNNNRTYSVKNNSKDYLPTQSSIRSSILEEVKKLVTNNIKLFSIGFGTDKDIDMNFLNEMSNYTGETAIQAGTGNIGDILERISSSVLKPSITAEIQIDLNPFNGKVSLAEGSNAIQTEDNIITKQVNFKYDVGKETISELDFSIPLNFAEEGKYLFKDNIKLTYKDLNNKEQILVHPELQIEVKDDAPASFKGTMQLEKVQNNLRDLVKEMNSNTKLNHFNIKYHLEPIGIPDSRVEGSLKNIVIKQPLPEGILIADPSVKEEMINGQRHAVLILANQQTSYKNGAFTPDHLSAKIALKADRAFYGLTMPRAQVFYTDSRFPDKPQSTSIAASSQVLDAKVRLYSFNNIAYDGDASGIISKIDLNNNGKKLTQTEFPNNYGLKNKPVKNLYFLTETQASGLKIEYSDDSIAMLYFEPDFEMKGQVTGKILSDRDVVYDPITFNLTKLVAGKDINYYYKIEKDGVNEDWKPFAATDSVLLDAPGTYIIKVKATGGFAFGNDISKRITIIKRIESISVAPDPIELDVEKSISFNVEISPADASNKELEVFIEDTSIAALTDNYSVFGKSAGETYLIVRTKDGSDIEKKIKVIVTDPYIALDEIKFNKAVYKIARGNRLALKELLIFNPLNATDQEIVEVLSEMPDKVRAIKRGTEWYIEGVEIGYAKVTAAAEKQKDGKQPKASALFEVVNDDDQPDDGPAGEGKW</sequence>
<dbReference type="OrthoDB" id="38701at2"/>
<reference evidence="4 5" key="2">
    <citation type="journal article" date="2016" name="Sci. Rep.">
        <title>A novel serine protease, Sep1, from Bacillus firmus DS-1 has nematicidal activity and degrades multiple intestinal-associated nematode proteins.</title>
        <authorList>
            <person name="Geng C."/>
            <person name="Nie X."/>
            <person name="Tang Z."/>
            <person name="Zhang Y."/>
            <person name="Lin J."/>
            <person name="Sun M."/>
            <person name="Peng D."/>
        </authorList>
    </citation>
    <scope>NUCLEOTIDE SEQUENCE [LARGE SCALE GENOMIC DNA]</scope>
    <source>
        <strain evidence="4 5">DS1</strain>
    </source>
</reference>
<dbReference type="eggNOG" id="COG5492">
    <property type="taxonomic scope" value="Bacteria"/>
</dbReference>
<organism evidence="4 5">
    <name type="scientific">Cytobacillus firmus DS1</name>
    <dbReference type="NCBI Taxonomy" id="1307436"/>
    <lineage>
        <taxon>Bacteria</taxon>
        <taxon>Bacillati</taxon>
        <taxon>Bacillota</taxon>
        <taxon>Bacilli</taxon>
        <taxon>Bacillales</taxon>
        <taxon>Bacillaceae</taxon>
        <taxon>Cytobacillus</taxon>
    </lineage>
</organism>
<dbReference type="PANTHER" id="PTHR10338:SF108">
    <property type="entry name" value="INTER-ALPHA-TRYPSIN INHIBITOR HEAVY CHAIN H4-LIKE PROTEIN"/>
    <property type="match status" value="1"/>
</dbReference>